<keyword evidence="5 12" id="KW-0812">Transmembrane</keyword>
<dbReference type="NCBIfam" id="TIGR03929">
    <property type="entry name" value="T7_esaA_Nterm"/>
    <property type="match status" value="1"/>
</dbReference>
<feature type="transmembrane region" description="Helical" evidence="12">
    <location>
        <begin position="1023"/>
        <end position="1045"/>
    </location>
</feature>
<keyword evidence="6 12" id="KW-1133">Transmembrane helix</keyword>
<dbReference type="PANTHER" id="PTHR43077">
    <property type="entry name" value="TRANSPORT PERMEASE YVFS-RELATED"/>
    <property type="match status" value="1"/>
</dbReference>
<feature type="compositionally biased region" description="Basic and acidic residues" evidence="11">
    <location>
        <begin position="594"/>
        <end position="645"/>
    </location>
</feature>
<evidence type="ECO:0000256" key="2">
    <source>
        <dbReference type="ARBA" id="ARBA00008338"/>
    </source>
</evidence>
<feature type="region of interest" description="Disordered" evidence="11">
    <location>
        <begin position="537"/>
        <end position="653"/>
    </location>
</feature>
<keyword evidence="8 12" id="KW-0472">Membrane</keyword>
<keyword evidence="4" id="KW-1003">Cell membrane</keyword>
<organism evidence="13 14">
    <name type="scientific">Aciduricibacillus chroicocephali</name>
    <dbReference type="NCBI Taxonomy" id="3054939"/>
    <lineage>
        <taxon>Bacteria</taxon>
        <taxon>Bacillati</taxon>
        <taxon>Bacillota</taxon>
        <taxon>Bacilli</taxon>
        <taxon>Bacillales</taxon>
        <taxon>Bacillaceae</taxon>
        <taxon>Aciduricibacillus</taxon>
    </lineage>
</organism>
<dbReference type="PANTHER" id="PTHR43077:SF10">
    <property type="entry name" value="TRANSPORT PERMEASE PROTEIN"/>
    <property type="match status" value="1"/>
</dbReference>
<dbReference type="InterPro" id="IPR023838">
    <property type="entry name" value="T7SS_EsaA"/>
</dbReference>
<comment type="subunit">
    <text evidence="9">Homodimer. Interacts with EssB.</text>
</comment>
<sequence length="1140" mass="125842">MNKTYGRIAIFLALILVFVSGLSYLAFNDKTKDRKAPRQGKVMSVALVNEDYGTGFNNEHIGFGDAFVKSIERDNTHDWHVVSRSIAENGLKNNTYNLMVVIPSDFSQKALAINEKRPDAVSLPYKINATGSTSAKAEAEEAASRILNDINKRVIDVYFASIVGNLQQAQDNVGQIVNKSEKYTNAYNQSVRSPLAGYTGQFKLVRDYTKQSKQSFGDFRKGLLSFNDQLAADSEAKRNQLPKLMDALNSQKNNELLYVDYFQQQNAMNEQLQSDPGGVMAQAKLQNEWMLSKLQGTPENPEAGIQANVDTIRGYLQERFSAVQKLNTHLESTLHDGIEKQVKEQLADSFDEAFADKGMNLSVLFEDPDKKSRQLIEKHIRKLPTLSPDAIEASGLSDETERRILNTIAVTKSYKEDFGEVSNGGNGDVTLLPEQVEKIKDRLVADGIDVTDTVRIDKNENGGQKFVLIVPKGFSVTQLNVSLPGGSSINSSSSVLTLPASEAGQMSVRATFKLDDRNMDLDVLKPLEWGWTLEQKDTGDAGSEESGTAEQVNAPGGKIVFTRLNNGVEETTTEDPATTEPKEEENQSADPASEQDKSETTEKDKEETPAKQEQEKESDQKDKEDKQQKEEEKVPSKEEPSEPQKEINNNTIRHKVQIPIFDGSAEDVVEEAVDSLNSYEQLASLYESYFGLNMNAGNLQSELKDSNLKSLATENSLYYLFNNKDIGGMFKQYAIAQIADNLAGKLEEPLQELTGEINAYNDLVNKTDEQADQLADKVRSATEEALSVSKALDEQMAAAEAWREESLKLLDEKKKLQDANGQTATMNFDGGFNDLLTASESVASRSNFQLASAESVYGTFEQIDSQASAIQKSGTDLVDEANNLSKNMTDKVLKDKQFAHNFKDVLANSRVGDKLNENLFNFLSNPVQTKNSGTIFNDPKELAKESVPQYLILIGFIVSLFTAYAISTLKAGRKAIDKFESGEVPLYRANLPFAVIAAGAALVEGLLMGILSAYYLEAEQTEAIWWTLAVMLMMLAMVLVSTYLLRQLKMIGMFILLGVFSLYLLTANGGSGIGLGSNMQAYSPLNYLENYAGLLASASEGTWKITTVLVVLALAGAVLNLFVRHRQQPEMEEEDAHEAI</sequence>
<comment type="similarity">
    <text evidence="2">Belongs to the EsaA family.</text>
</comment>
<comment type="subcellular location">
    <subcellularLocation>
        <location evidence="1">Cell membrane</location>
        <topology evidence="1">Multi-pass membrane protein</topology>
    </subcellularLocation>
</comment>
<dbReference type="Proteomes" id="UP001180087">
    <property type="component" value="Chromosome"/>
</dbReference>
<evidence type="ECO:0000256" key="10">
    <source>
        <dbReference type="SAM" id="Coils"/>
    </source>
</evidence>
<reference evidence="13" key="1">
    <citation type="submission" date="2023-06" db="EMBL/GenBank/DDBJ databases">
        <title>A Treasure from Seagulls: Isolation and Description of Aciduricobacillus qingdaonensis gen. nov., sp. nov., a Rare Obligately Uric Acid-utilizing Member in the Family Bacillaceae.</title>
        <authorList>
            <person name="Liu W."/>
            <person name="Wang B."/>
        </authorList>
    </citation>
    <scope>NUCLEOTIDE SEQUENCE</scope>
    <source>
        <strain evidence="13">44XB</strain>
    </source>
</reference>
<accession>A0ABY9KU90</accession>
<evidence type="ECO:0000256" key="11">
    <source>
        <dbReference type="SAM" id="MobiDB-lite"/>
    </source>
</evidence>
<keyword evidence="7" id="KW-0843">Virulence</keyword>
<dbReference type="EMBL" id="CP129113">
    <property type="protein sequence ID" value="WLV24301.1"/>
    <property type="molecule type" value="Genomic_DNA"/>
</dbReference>
<feature type="coiled-coil region" evidence="10">
    <location>
        <begin position="750"/>
        <end position="819"/>
    </location>
</feature>
<evidence type="ECO:0000256" key="7">
    <source>
        <dbReference type="ARBA" id="ARBA00023026"/>
    </source>
</evidence>
<evidence type="ECO:0000256" key="12">
    <source>
        <dbReference type="SAM" id="Phobius"/>
    </source>
</evidence>
<protein>
    <recommendedName>
        <fullName evidence="3">Type VII secretion system accessory factor EsaA</fullName>
    </recommendedName>
</protein>
<feature type="transmembrane region" description="Helical" evidence="12">
    <location>
        <begin position="1103"/>
        <end position="1123"/>
    </location>
</feature>
<evidence type="ECO:0000256" key="8">
    <source>
        <dbReference type="ARBA" id="ARBA00023136"/>
    </source>
</evidence>
<name>A0ABY9KU90_9BACI</name>
<keyword evidence="14" id="KW-1185">Reference proteome</keyword>
<keyword evidence="10" id="KW-0175">Coiled coil</keyword>
<dbReference type="InterPro" id="IPR051328">
    <property type="entry name" value="T7SS_ABC-Transporter"/>
</dbReference>
<dbReference type="RefSeq" id="WP_348027187.1">
    <property type="nucleotide sequence ID" value="NZ_CP129113.1"/>
</dbReference>
<evidence type="ECO:0000256" key="4">
    <source>
        <dbReference type="ARBA" id="ARBA00022475"/>
    </source>
</evidence>
<evidence type="ECO:0000256" key="1">
    <source>
        <dbReference type="ARBA" id="ARBA00004651"/>
    </source>
</evidence>
<evidence type="ECO:0000256" key="5">
    <source>
        <dbReference type="ARBA" id="ARBA00022692"/>
    </source>
</evidence>
<evidence type="ECO:0000256" key="6">
    <source>
        <dbReference type="ARBA" id="ARBA00022989"/>
    </source>
</evidence>
<gene>
    <name evidence="13" type="primary">esaA</name>
    <name evidence="13" type="ORF">QR721_11745</name>
</gene>
<evidence type="ECO:0000313" key="13">
    <source>
        <dbReference type="EMBL" id="WLV24301.1"/>
    </source>
</evidence>
<feature type="transmembrane region" description="Helical" evidence="12">
    <location>
        <begin position="1052"/>
        <end position="1075"/>
    </location>
</feature>
<proteinExistence type="inferred from homology"/>
<evidence type="ECO:0000256" key="9">
    <source>
        <dbReference type="ARBA" id="ARBA00046722"/>
    </source>
</evidence>
<feature type="transmembrane region" description="Helical" evidence="12">
    <location>
        <begin position="990"/>
        <end position="1011"/>
    </location>
</feature>
<evidence type="ECO:0000313" key="14">
    <source>
        <dbReference type="Proteomes" id="UP001180087"/>
    </source>
</evidence>
<evidence type="ECO:0000256" key="3">
    <source>
        <dbReference type="ARBA" id="ARBA00020819"/>
    </source>
</evidence>
<feature type="transmembrane region" description="Helical" evidence="12">
    <location>
        <begin position="950"/>
        <end position="969"/>
    </location>
</feature>